<reference evidence="2" key="1">
    <citation type="submission" date="2023-04" db="EMBL/GenBank/DDBJ databases">
        <title>Ambrosiozyma monospora NBRC 1965.</title>
        <authorList>
            <person name="Ichikawa N."/>
            <person name="Sato H."/>
            <person name="Tonouchi N."/>
        </authorList>
    </citation>
    <scope>NUCLEOTIDE SEQUENCE</scope>
    <source>
        <strain evidence="2">NBRC 1965</strain>
    </source>
</reference>
<name>A0A9W7DFU3_AMBMO</name>
<evidence type="ECO:0000313" key="3">
    <source>
        <dbReference type="Proteomes" id="UP001165063"/>
    </source>
</evidence>
<keyword evidence="3" id="KW-1185">Reference proteome</keyword>
<evidence type="ECO:0000259" key="1">
    <source>
        <dbReference type="PROSITE" id="PS50878"/>
    </source>
</evidence>
<sequence>MGRGVRQGSPISPFIFITAIEPLLRKLTSSVKGISFYPPGLSLPTMEWKSAFTTTVTALAYADDLAVGCNDPIDLTNTINIIAHFGTFSGCTINNDKTILYSHSNNMPIYRTIIHEQDLHIHHQPISINPRYLGSPLLKMDWPRKFNDLLEKLRRILFLDLTLSHRVTAINTYIFSQIYFMDQHHPCSSTDLQHFIDEIINMLTRSLPHRLVNIKDILYATRKQGGLGLLDLHSQITGRRGFYLFQLVRRSSSSHPLLRMMKSLLQQLANNLVRNQTVDQDLNSIMTSIFLSPDPSSLRLEQAIQQHHTRGSIATSGLLTIPYYDLLYPAMNFTFAPNWKPTESNIQTLCLDHTTNLNLPYLTALISFWNANTPRKSVTPSS</sequence>
<accession>A0A9W7DFU3</accession>
<dbReference type="PANTHER" id="PTHR31635:SF196">
    <property type="entry name" value="REVERSE TRANSCRIPTASE DOMAIN-CONTAINING PROTEIN-RELATED"/>
    <property type="match status" value="1"/>
</dbReference>
<dbReference type="OrthoDB" id="4097129at2759"/>
<gene>
    <name evidence="2" type="ORF">Amon01_000426800</name>
</gene>
<protein>
    <submittedName>
        <fullName evidence="2">Unnamed protein product</fullName>
    </submittedName>
</protein>
<dbReference type="PROSITE" id="PS50878">
    <property type="entry name" value="RT_POL"/>
    <property type="match status" value="1"/>
</dbReference>
<dbReference type="PANTHER" id="PTHR31635">
    <property type="entry name" value="REVERSE TRANSCRIPTASE DOMAIN-CONTAINING PROTEIN-RELATED"/>
    <property type="match status" value="1"/>
</dbReference>
<dbReference type="Pfam" id="PF00078">
    <property type="entry name" value="RVT_1"/>
    <property type="match status" value="1"/>
</dbReference>
<proteinExistence type="predicted"/>
<feature type="domain" description="Reverse transcriptase" evidence="1">
    <location>
        <begin position="1"/>
        <end position="137"/>
    </location>
</feature>
<dbReference type="SUPFAM" id="SSF56672">
    <property type="entry name" value="DNA/RNA polymerases"/>
    <property type="match status" value="1"/>
</dbReference>
<dbReference type="EMBL" id="BSXU01002010">
    <property type="protein sequence ID" value="GMG33374.1"/>
    <property type="molecule type" value="Genomic_DNA"/>
</dbReference>
<comment type="caution">
    <text evidence="2">The sequence shown here is derived from an EMBL/GenBank/DDBJ whole genome shotgun (WGS) entry which is preliminary data.</text>
</comment>
<dbReference type="InterPro" id="IPR043502">
    <property type="entry name" value="DNA/RNA_pol_sf"/>
</dbReference>
<dbReference type="InterPro" id="IPR000477">
    <property type="entry name" value="RT_dom"/>
</dbReference>
<dbReference type="Proteomes" id="UP001165063">
    <property type="component" value="Unassembled WGS sequence"/>
</dbReference>
<evidence type="ECO:0000313" key="2">
    <source>
        <dbReference type="EMBL" id="GMG33374.1"/>
    </source>
</evidence>
<dbReference type="AlphaFoldDB" id="A0A9W7DFU3"/>
<organism evidence="2 3">
    <name type="scientific">Ambrosiozyma monospora</name>
    <name type="common">Yeast</name>
    <name type="synonym">Endomycopsis monosporus</name>
    <dbReference type="NCBI Taxonomy" id="43982"/>
    <lineage>
        <taxon>Eukaryota</taxon>
        <taxon>Fungi</taxon>
        <taxon>Dikarya</taxon>
        <taxon>Ascomycota</taxon>
        <taxon>Saccharomycotina</taxon>
        <taxon>Pichiomycetes</taxon>
        <taxon>Pichiales</taxon>
        <taxon>Pichiaceae</taxon>
        <taxon>Ambrosiozyma</taxon>
    </lineage>
</organism>